<evidence type="ECO:0000313" key="2">
    <source>
        <dbReference type="EMBL" id="CEG37219.1"/>
    </source>
</evidence>
<feature type="compositionally biased region" description="Acidic residues" evidence="1">
    <location>
        <begin position="153"/>
        <end position="176"/>
    </location>
</feature>
<organism evidence="2 3">
    <name type="scientific">Plasmopara halstedii</name>
    <name type="common">Downy mildew of sunflower</name>
    <dbReference type="NCBI Taxonomy" id="4781"/>
    <lineage>
        <taxon>Eukaryota</taxon>
        <taxon>Sar</taxon>
        <taxon>Stramenopiles</taxon>
        <taxon>Oomycota</taxon>
        <taxon>Peronosporomycetes</taxon>
        <taxon>Peronosporales</taxon>
        <taxon>Peronosporaceae</taxon>
        <taxon>Plasmopara</taxon>
    </lineage>
</organism>
<dbReference type="GeneID" id="36399718"/>
<dbReference type="RefSeq" id="XP_024573588.1">
    <property type="nucleotide sequence ID" value="XM_024722520.1"/>
</dbReference>
<proteinExistence type="predicted"/>
<dbReference type="STRING" id="4781.A0A0N7L3Z1"/>
<dbReference type="Proteomes" id="UP000054928">
    <property type="component" value="Unassembled WGS sequence"/>
</dbReference>
<dbReference type="EMBL" id="CCYD01000261">
    <property type="protein sequence ID" value="CEG37219.1"/>
    <property type="molecule type" value="Genomic_DNA"/>
</dbReference>
<feature type="region of interest" description="Disordered" evidence="1">
    <location>
        <begin position="265"/>
        <end position="347"/>
    </location>
</feature>
<name>A0A0N7L3Z1_PLAHL</name>
<evidence type="ECO:0000256" key="1">
    <source>
        <dbReference type="SAM" id="MobiDB-lite"/>
    </source>
</evidence>
<dbReference type="OrthoDB" id="77291at2759"/>
<evidence type="ECO:0000313" key="3">
    <source>
        <dbReference type="Proteomes" id="UP000054928"/>
    </source>
</evidence>
<feature type="compositionally biased region" description="Acidic residues" evidence="1">
    <location>
        <begin position="268"/>
        <end position="318"/>
    </location>
</feature>
<reference evidence="3" key="1">
    <citation type="submission" date="2014-09" db="EMBL/GenBank/DDBJ databases">
        <authorList>
            <person name="Sharma Rahul"/>
            <person name="Thines Marco"/>
        </authorList>
    </citation>
    <scope>NUCLEOTIDE SEQUENCE [LARGE SCALE GENOMIC DNA]</scope>
</reference>
<sequence>MAEPLHASRGASAVAIDIENFSTTIPASISSTQAGKRSASEAFDGDIMTTLDDVLVSPLDKRTKLLDEELPDVDDNEEFIEQEEDLDTDLALGLKNDENGQELDDDGLILANKEQITESKVVSIDHKMETSELSPAEEGDGSKALTSQNNEIDIVDVDEGDEEDEEDEEDSVALSEQYDDQEIARTILRAQNQREARNLLQQLDDSARSKLCLMALEKYGEELFYGHEEARDAILVDACAQDSILSLMRDAVKVRDLYLGSSATAPVELDDDEETGGYEDEEEEDEIEDEIDESNEEIVVISEEEDKGDLDEDDEENENATTFGNASDEEQVGSKDVSEEEETEGSQNAALCNIIRVPNLNSYFRVCATNFLSSTSFWTACHHPTASRFPSPVAQKASHVLQIWFCTHNFK</sequence>
<protein>
    <submittedName>
        <fullName evidence="2">Uncharacterized protein</fullName>
    </submittedName>
</protein>
<keyword evidence="3" id="KW-1185">Reference proteome</keyword>
<feature type="region of interest" description="Disordered" evidence="1">
    <location>
        <begin position="128"/>
        <end position="176"/>
    </location>
</feature>
<accession>A0A0N7L3Z1</accession>
<dbReference type="AlphaFoldDB" id="A0A0N7L3Z1"/>
<dbReference type="OMA" id="LFHGHES"/>